<evidence type="ECO:0000256" key="13">
    <source>
        <dbReference type="SAM" id="Phobius"/>
    </source>
</evidence>
<keyword evidence="8 13" id="KW-1133">Transmembrane helix</keyword>
<dbReference type="CDD" id="cd13143">
    <property type="entry name" value="MATE_MepA_like"/>
    <property type="match status" value="1"/>
</dbReference>
<feature type="transmembrane region" description="Helical" evidence="13">
    <location>
        <begin position="420"/>
        <end position="440"/>
    </location>
</feature>
<keyword evidence="10 13" id="KW-0472">Membrane</keyword>
<feature type="transmembrane region" description="Helical" evidence="13">
    <location>
        <begin position="100"/>
        <end position="119"/>
    </location>
</feature>
<keyword evidence="5" id="KW-0050">Antiport</keyword>
<feature type="transmembrane region" description="Helical" evidence="13">
    <location>
        <begin position="139"/>
        <end position="160"/>
    </location>
</feature>
<proteinExistence type="inferred from homology"/>
<keyword evidence="15" id="KW-1185">Reference proteome</keyword>
<evidence type="ECO:0000256" key="7">
    <source>
        <dbReference type="ARBA" id="ARBA00022692"/>
    </source>
</evidence>
<feature type="transmembrane region" description="Helical" evidence="13">
    <location>
        <begin position="358"/>
        <end position="383"/>
    </location>
</feature>
<keyword evidence="7 13" id="KW-0812">Transmembrane</keyword>
<keyword evidence="6" id="KW-1003">Cell membrane</keyword>
<evidence type="ECO:0000256" key="12">
    <source>
        <dbReference type="ARBA" id="ARBA00031636"/>
    </source>
</evidence>
<feature type="transmembrane region" description="Helical" evidence="13">
    <location>
        <begin position="197"/>
        <end position="218"/>
    </location>
</feature>
<dbReference type="InterPro" id="IPR002528">
    <property type="entry name" value="MATE_fam"/>
</dbReference>
<evidence type="ECO:0000256" key="10">
    <source>
        <dbReference type="ARBA" id="ARBA00023136"/>
    </source>
</evidence>
<evidence type="ECO:0000256" key="11">
    <source>
        <dbReference type="ARBA" id="ARBA00023251"/>
    </source>
</evidence>
<dbReference type="PANTHER" id="PTHR43298">
    <property type="entry name" value="MULTIDRUG RESISTANCE PROTEIN NORM-RELATED"/>
    <property type="match status" value="1"/>
</dbReference>
<keyword evidence="9" id="KW-0406">Ion transport</keyword>
<dbReference type="RefSeq" id="WP_344798137.1">
    <property type="nucleotide sequence ID" value="NZ_BAABBN010000007.1"/>
</dbReference>
<evidence type="ECO:0000256" key="3">
    <source>
        <dbReference type="ARBA" id="ARBA00022106"/>
    </source>
</evidence>
<dbReference type="Pfam" id="PF01554">
    <property type="entry name" value="MatE"/>
    <property type="match status" value="2"/>
</dbReference>
<dbReference type="PIRSF" id="PIRSF006603">
    <property type="entry name" value="DinF"/>
    <property type="match status" value="1"/>
</dbReference>
<comment type="caution">
    <text evidence="14">The sequence shown here is derived from an EMBL/GenBank/DDBJ whole genome shotgun (WGS) entry which is preliminary data.</text>
</comment>
<feature type="transmembrane region" description="Helical" evidence="13">
    <location>
        <begin position="59"/>
        <end position="79"/>
    </location>
</feature>
<feature type="transmembrane region" description="Helical" evidence="13">
    <location>
        <begin position="20"/>
        <end position="39"/>
    </location>
</feature>
<comment type="similarity">
    <text evidence="2">Belongs to the multi antimicrobial extrusion (MATE) (TC 2.A.66.1) family. MepA subfamily.</text>
</comment>
<organism evidence="14 15">
    <name type="scientific">Litoribacillus peritrichatus</name>
    <dbReference type="NCBI Taxonomy" id="718191"/>
    <lineage>
        <taxon>Bacteria</taxon>
        <taxon>Pseudomonadati</taxon>
        <taxon>Pseudomonadota</taxon>
        <taxon>Gammaproteobacteria</taxon>
        <taxon>Oceanospirillales</taxon>
        <taxon>Oceanospirillaceae</taxon>
        <taxon>Litoribacillus</taxon>
    </lineage>
</organism>
<feature type="transmembrane region" description="Helical" evidence="13">
    <location>
        <begin position="395"/>
        <end position="414"/>
    </location>
</feature>
<protein>
    <recommendedName>
        <fullName evidence="3">Multidrug export protein MepA</fullName>
    </recommendedName>
    <alternativeName>
        <fullName evidence="12">Multidrug-efflux transporter</fullName>
    </alternativeName>
</protein>
<dbReference type="EMBL" id="BAABBN010000007">
    <property type="protein sequence ID" value="GAA3924198.1"/>
    <property type="molecule type" value="Genomic_DNA"/>
</dbReference>
<evidence type="ECO:0000256" key="8">
    <source>
        <dbReference type="ARBA" id="ARBA00022989"/>
    </source>
</evidence>
<evidence type="ECO:0000256" key="5">
    <source>
        <dbReference type="ARBA" id="ARBA00022449"/>
    </source>
</evidence>
<feature type="transmembrane region" description="Helical" evidence="13">
    <location>
        <begin position="239"/>
        <end position="260"/>
    </location>
</feature>
<keyword evidence="4" id="KW-0813">Transport</keyword>
<accession>A0ABP7MIR4</accession>
<keyword evidence="11" id="KW-0046">Antibiotic resistance</keyword>
<feature type="transmembrane region" description="Helical" evidence="13">
    <location>
        <begin position="272"/>
        <end position="294"/>
    </location>
</feature>
<dbReference type="InterPro" id="IPR050222">
    <property type="entry name" value="MATE_MdtK"/>
</dbReference>
<dbReference type="InterPro" id="IPR045070">
    <property type="entry name" value="MATE_MepA-like"/>
</dbReference>
<feature type="transmembrane region" description="Helical" evidence="13">
    <location>
        <begin position="167"/>
        <end position="191"/>
    </location>
</feature>
<dbReference type="Proteomes" id="UP001501565">
    <property type="component" value="Unassembled WGS sequence"/>
</dbReference>
<feature type="transmembrane region" description="Helical" evidence="13">
    <location>
        <begin position="315"/>
        <end position="338"/>
    </location>
</feature>
<evidence type="ECO:0000256" key="1">
    <source>
        <dbReference type="ARBA" id="ARBA00004429"/>
    </source>
</evidence>
<evidence type="ECO:0000256" key="9">
    <source>
        <dbReference type="ARBA" id="ARBA00023065"/>
    </source>
</evidence>
<dbReference type="PANTHER" id="PTHR43298:SF2">
    <property type="entry name" value="FMN_FAD EXPORTER YEEO-RELATED"/>
    <property type="match status" value="1"/>
</dbReference>
<reference evidence="15" key="1">
    <citation type="journal article" date="2019" name="Int. J. Syst. Evol. Microbiol.">
        <title>The Global Catalogue of Microorganisms (GCM) 10K type strain sequencing project: providing services to taxonomists for standard genome sequencing and annotation.</title>
        <authorList>
            <consortium name="The Broad Institute Genomics Platform"/>
            <consortium name="The Broad Institute Genome Sequencing Center for Infectious Disease"/>
            <person name="Wu L."/>
            <person name="Ma J."/>
        </authorList>
    </citation>
    <scope>NUCLEOTIDE SEQUENCE [LARGE SCALE GENOMIC DNA]</scope>
    <source>
        <strain evidence="15">JCM 17551</strain>
    </source>
</reference>
<gene>
    <name evidence="14" type="primary">cdeA</name>
    <name evidence="14" type="ORF">GCM10022277_20040</name>
</gene>
<evidence type="ECO:0000256" key="2">
    <source>
        <dbReference type="ARBA" id="ARBA00008417"/>
    </source>
</evidence>
<evidence type="ECO:0000256" key="4">
    <source>
        <dbReference type="ARBA" id="ARBA00022448"/>
    </source>
</evidence>
<comment type="subcellular location">
    <subcellularLocation>
        <location evidence="1">Cell inner membrane</location>
        <topology evidence="1">Multi-pass membrane protein</topology>
    </subcellularLocation>
</comment>
<name>A0ABP7MIR4_9GAMM</name>
<dbReference type="InterPro" id="IPR048279">
    <property type="entry name" value="MdtK-like"/>
</dbReference>
<evidence type="ECO:0000313" key="15">
    <source>
        <dbReference type="Proteomes" id="UP001501565"/>
    </source>
</evidence>
<sequence>MNDKAKTNPVLSGSIIPTFFYYVVPSIIGLVAITTANLVDGAFVGNFVGSDALASITLLIPYFTLLFGIALMIAIGGSVRAGTYIGENNVAAASSIFSKSLITTFAFSSIAAVLGFVFDDYLYWALGAPEDLYPLMADYFQIITFVLIIQLITMVLYYFVRADGHPVIATIALVTGALINIALDALFIGYLDMGLKGAAYATGIAQIIQLLILLRYFLSPDKTLSFSIQQTNWLEMAKASFNGLSEFVNEISGGLIIFLLNWLLISRLGVDGVAAFTVVNFLIFLSLMLSYGVADALHLLVSQNFGAKNSVRIRQFFLTSIVSVSAIGLVLISILLFWQDAIIQLFLDEEAKHVASISSGLITVIWPLFLVNGVNVLLSCYLTAMHQPIPSTAVALSRSLFLPAGLLTAFYMFFPEQPFLMALPLAEWLTFFLAVALCIYNRPTKLVQQAKQK</sequence>
<evidence type="ECO:0000256" key="6">
    <source>
        <dbReference type="ARBA" id="ARBA00022475"/>
    </source>
</evidence>
<evidence type="ECO:0000313" key="14">
    <source>
        <dbReference type="EMBL" id="GAA3924198.1"/>
    </source>
</evidence>